<keyword evidence="5" id="KW-0812">Transmembrane</keyword>
<evidence type="ECO:0000256" key="2">
    <source>
        <dbReference type="ARBA" id="ARBA00022729"/>
    </source>
</evidence>
<feature type="region of interest" description="Disordered" evidence="4">
    <location>
        <begin position="88"/>
        <end position="113"/>
    </location>
</feature>
<keyword evidence="1" id="KW-0945">Host-virus interaction</keyword>
<keyword evidence="5" id="KW-0472">Membrane</keyword>
<proteinExistence type="predicted"/>
<dbReference type="KEGG" id="lcre:Pla8534_54210"/>
<dbReference type="SMART" id="SM00560">
    <property type="entry name" value="LamGL"/>
    <property type="match status" value="1"/>
</dbReference>
<dbReference type="InterPro" id="IPR037524">
    <property type="entry name" value="PA14/GLEYA"/>
</dbReference>
<feature type="transmembrane region" description="Helical" evidence="5">
    <location>
        <begin position="204"/>
        <end position="227"/>
    </location>
</feature>
<dbReference type="EMBL" id="CP036433">
    <property type="protein sequence ID" value="QDU97571.1"/>
    <property type="molecule type" value="Genomic_DNA"/>
</dbReference>
<organism evidence="7 8">
    <name type="scientific">Lignipirellula cremea</name>
    <dbReference type="NCBI Taxonomy" id="2528010"/>
    <lineage>
        <taxon>Bacteria</taxon>
        <taxon>Pseudomonadati</taxon>
        <taxon>Planctomycetota</taxon>
        <taxon>Planctomycetia</taxon>
        <taxon>Pirellulales</taxon>
        <taxon>Pirellulaceae</taxon>
        <taxon>Lignipirellula</taxon>
    </lineage>
</organism>
<keyword evidence="8" id="KW-1185">Reference proteome</keyword>
<feature type="domain" description="PA14" evidence="6">
    <location>
        <begin position="553"/>
        <end position="703"/>
    </location>
</feature>
<dbReference type="PANTHER" id="PTHR13037:SF24">
    <property type="entry name" value="POLYCOMB PROTEIN PCL-RELATED"/>
    <property type="match status" value="1"/>
</dbReference>
<keyword evidence="5" id="KW-1133">Transmembrane helix</keyword>
<dbReference type="Gene3D" id="2.60.120.200">
    <property type="match status" value="1"/>
</dbReference>
<keyword evidence="3" id="KW-1015">Disulfide bond</keyword>
<dbReference type="Proteomes" id="UP000317648">
    <property type="component" value="Chromosome"/>
</dbReference>
<protein>
    <recommendedName>
        <fullName evidence="6">PA14 domain-containing protein</fullName>
    </recommendedName>
</protein>
<sequence length="1065" mass="113390">MSADFDPYYKWLGIPPKDQPPHHYRLLSIELFEKDHDVIDGAANRLMGYLRGKGHGKEAEHSQRLLNEISKARICLLNADRRQAYDEQLRQQLQAPSAVSPSPPGAAPLSPVVLPPEAPLAPTVLPPEAPLSPIVLPDAPPPVATPPSRFTRPAPRSASSSSAGFSAAPSPSVPAMAEPPLPPGEKGASPPEESADEPAPQTPFYLVVGGVATVLALSLIVAMVLLYGGTPAPEDPPGIAQPAPAAVDTSLARLELQWPEAERRQASLEIQGKTQTPPAAGEVVYWLPPGPHQVVFHRAGYQDVAVELELSREKTTSFQPSWTTAEERLDEPVDTTGGPVDLALGLVAYWPMENNLNDLAGSGYAAPLSPTPANAPTYVEGKVGEAVMLDPGAKLGFADRVKIDGSQAFTLACWVKMDAAPQDQVAWLVAGKSEWKARQGELTFLLDSTQTAASLPAGKSHLPVASLVNRWAHVAIAYDSQQRRITYYLDGARTGAQTLALVDAEPVYVSTLNVGPFTGVLDDLRLYRRAITPAEAAALFAFRELPLPAAPSQPQGTALAEIWHRPASAAADLAGAASLLATTPDVVKTLTSLAVTEPATTDGSLPFVRLRGFVYPTQTAEHTLEIVGSGDCQLFTRSSSGSGLQEIASQINGGVVASSPLALTAGQPYYLEAIYQASTPQARCFLRWRAPGSRREVSIPVAQFSPYPGLVPAALAAAPAVLPGQPIPTPAGGDPFQAMAPAIDLATSTSNGQVELGPVRLPPEETLFARLLGGDHAVDGGQITFTMADIAGQEHAWRIQAQGSKLLPGGEGVIAELHLVKDALQLRWSDNAAMEPASRSLRNCQLELTAPGGSHRLQLRTPDKAEPLVIDPSHPPIKTEFAVADLPDARMIVVEAVPPAAPLSPNQLKPASVSMVGDQTIDLKVGPDKAETLHIAITPVLRRDRIFVSAKASYQVAGMPKPQPFQSRELGQATRAILGQNNLLTNQQAVLEKTRTLQARTALLQVENQLIALQQSVLEIQDLQKLYDLLSEPPADGSTGAVQLRVIYRYISDDGRDNYDLILAE</sequence>
<feature type="compositionally biased region" description="Low complexity" evidence="4">
    <location>
        <begin position="146"/>
        <end position="176"/>
    </location>
</feature>
<name>A0A518E0I8_9BACT</name>
<evidence type="ECO:0000256" key="3">
    <source>
        <dbReference type="ARBA" id="ARBA00023157"/>
    </source>
</evidence>
<evidence type="ECO:0000313" key="7">
    <source>
        <dbReference type="EMBL" id="QDU97571.1"/>
    </source>
</evidence>
<accession>A0A518E0I8</accession>
<dbReference type="SUPFAM" id="SSF56988">
    <property type="entry name" value="Anthrax protective antigen"/>
    <property type="match status" value="1"/>
</dbReference>
<dbReference type="InterPro" id="IPR013320">
    <property type="entry name" value="ConA-like_dom_sf"/>
</dbReference>
<feature type="region of interest" description="Disordered" evidence="4">
    <location>
        <begin position="132"/>
        <end position="199"/>
    </location>
</feature>
<gene>
    <name evidence="7" type="ORF">Pla8534_54210</name>
</gene>
<dbReference type="Pfam" id="PF13385">
    <property type="entry name" value="Laminin_G_3"/>
    <property type="match status" value="1"/>
</dbReference>
<dbReference type="PROSITE" id="PS51820">
    <property type="entry name" value="PA14"/>
    <property type="match status" value="1"/>
</dbReference>
<evidence type="ECO:0000313" key="8">
    <source>
        <dbReference type="Proteomes" id="UP000317648"/>
    </source>
</evidence>
<dbReference type="RefSeq" id="WP_197442600.1">
    <property type="nucleotide sequence ID" value="NZ_CP036433.1"/>
</dbReference>
<dbReference type="SUPFAM" id="SSF49899">
    <property type="entry name" value="Concanavalin A-like lectins/glucanases"/>
    <property type="match status" value="1"/>
</dbReference>
<dbReference type="PANTHER" id="PTHR13037">
    <property type="entry name" value="FORMIN"/>
    <property type="match status" value="1"/>
</dbReference>
<reference evidence="7 8" key="1">
    <citation type="submission" date="2019-02" db="EMBL/GenBank/DDBJ databases">
        <title>Deep-cultivation of Planctomycetes and their phenomic and genomic characterization uncovers novel biology.</title>
        <authorList>
            <person name="Wiegand S."/>
            <person name="Jogler M."/>
            <person name="Boedeker C."/>
            <person name="Pinto D."/>
            <person name="Vollmers J."/>
            <person name="Rivas-Marin E."/>
            <person name="Kohn T."/>
            <person name="Peeters S.H."/>
            <person name="Heuer A."/>
            <person name="Rast P."/>
            <person name="Oberbeckmann S."/>
            <person name="Bunk B."/>
            <person name="Jeske O."/>
            <person name="Meyerdierks A."/>
            <person name="Storesund J.E."/>
            <person name="Kallscheuer N."/>
            <person name="Luecker S."/>
            <person name="Lage O.M."/>
            <person name="Pohl T."/>
            <person name="Merkel B.J."/>
            <person name="Hornburger P."/>
            <person name="Mueller R.-W."/>
            <person name="Bruemmer F."/>
            <person name="Labrenz M."/>
            <person name="Spormann A.M."/>
            <person name="Op den Camp H."/>
            <person name="Overmann J."/>
            <person name="Amann R."/>
            <person name="Jetten M.S.M."/>
            <person name="Mascher T."/>
            <person name="Medema M.H."/>
            <person name="Devos D.P."/>
            <person name="Kaster A.-K."/>
            <person name="Ovreas L."/>
            <person name="Rohde M."/>
            <person name="Galperin M.Y."/>
            <person name="Jogler C."/>
        </authorList>
    </citation>
    <scope>NUCLEOTIDE SEQUENCE [LARGE SCALE GENOMIC DNA]</scope>
    <source>
        <strain evidence="7 8">Pla85_3_4</strain>
    </source>
</reference>
<evidence type="ECO:0000256" key="5">
    <source>
        <dbReference type="SAM" id="Phobius"/>
    </source>
</evidence>
<evidence type="ECO:0000256" key="1">
    <source>
        <dbReference type="ARBA" id="ARBA00022581"/>
    </source>
</evidence>
<keyword evidence="2" id="KW-0732">Signal</keyword>
<dbReference type="AlphaFoldDB" id="A0A518E0I8"/>
<evidence type="ECO:0000256" key="4">
    <source>
        <dbReference type="SAM" id="MobiDB-lite"/>
    </source>
</evidence>
<dbReference type="InterPro" id="IPR006558">
    <property type="entry name" value="LamG-like"/>
</dbReference>
<evidence type="ECO:0000259" key="6">
    <source>
        <dbReference type="PROSITE" id="PS51820"/>
    </source>
</evidence>